<reference evidence="24" key="1">
    <citation type="submission" date="2025-08" db="UniProtKB">
        <authorList>
            <consortium name="RefSeq"/>
        </authorList>
    </citation>
    <scope>IDENTIFICATION</scope>
    <source>
        <tissue evidence="24">Sperm</tissue>
    </source>
</reference>
<dbReference type="GO" id="GO:0046872">
    <property type="term" value="F:metal ion binding"/>
    <property type="evidence" value="ECO:0007669"/>
    <property type="project" value="UniProtKB-KW"/>
</dbReference>
<dbReference type="InterPro" id="IPR043538">
    <property type="entry name" value="XYLT"/>
</dbReference>
<accession>A0AAJ7TY55</accession>
<dbReference type="GO" id="GO:0000139">
    <property type="term" value="C:Golgi membrane"/>
    <property type="evidence" value="ECO:0007669"/>
    <property type="project" value="UniProtKB-SubCell"/>
</dbReference>
<evidence type="ECO:0000313" key="24">
    <source>
        <dbReference type="RefSeq" id="XP_032826224.1"/>
    </source>
</evidence>
<keyword evidence="8" id="KW-0328">Glycosyltransferase</keyword>
<dbReference type="Pfam" id="PF02485">
    <property type="entry name" value="Branch"/>
    <property type="match status" value="1"/>
</dbReference>
<evidence type="ECO:0000256" key="6">
    <source>
        <dbReference type="ARBA" id="ARBA00011245"/>
    </source>
</evidence>
<evidence type="ECO:0000256" key="3">
    <source>
        <dbReference type="ARBA" id="ARBA00004840"/>
    </source>
</evidence>
<dbReference type="GO" id="GO:0030158">
    <property type="term" value="F:protein xylosyltransferase activity"/>
    <property type="evidence" value="ECO:0007669"/>
    <property type="project" value="UniProtKB-EC"/>
</dbReference>
<dbReference type="InterPro" id="IPR024448">
    <property type="entry name" value="XylT_C"/>
</dbReference>
<protein>
    <recommendedName>
        <fullName evidence="7">protein xylosyltransferase</fullName>
        <ecNumber evidence="7">2.4.2.26</ecNumber>
    </recommendedName>
    <alternativeName>
        <fullName evidence="19">Peptide O-xylosyltransferase</fullName>
    </alternativeName>
</protein>
<evidence type="ECO:0000256" key="2">
    <source>
        <dbReference type="ARBA" id="ARBA00004648"/>
    </source>
</evidence>
<feature type="region of interest" description="Disordered" evidence="21">
    <location>
        <begin position="935"/>
        <end position="955"/>
    </location>
</feature>
<dbReference type="EC" id="2.4.2.26" evidence="7"/>
<dbReference type="Proteomes" id="UP001318040">
    <property type="component" value="Chromosome 3"/>
</dbReference>
<keyword evidence="14" id="KW-1133">Transmembrane helix</keyword>
<dbReference type="RefSeq" id="XP_032826224.1">
    <property type="nucleotide sequence ID" value="XM_032970333.1"/>
</dbReference>
<evidence type="ECO:0000256" key="11">
    <source>
        <dbReference type="ARBA" id="ARBA00022723"/>
    </source>
</evidence>
<dbReference type="KEGG" id="pmrn:116951583"/>
<name>A0AAJ7TY55_PETMA</name>
<evidence type="ECO:0000256" key="14">
    <source>
        <dbReference type="ARBA" id="ARBA00022989"/>
    </source>
</evidence>
<evidence type="ECO:0000256" key="15">
    <source>
        <dbReference type="ARBA" id="ARBA00023034"/>
    </source>
</evidence>
<keyword evidence="9" id="KW-0808">Transferase</keyword>
<evidence type="ECO:0000256" key="13">
    <source>
        <dbReference type="ARBA" id="ARBA00022968"/>
    </source>
</evidence>
<dbReference type="GO" id="GO:0005789">
    <property type="term" value="C:endoplasmic reticulum membrane"/>
    <property type="evidence" value="ECO:0007669"/>
    <property type="project" value="UniProtKB-SubCell"/>
</dbReference>
<keyword evidence="18" id="KW-0325">Glycoprotein</keyword>
<dbReference type="PANTHER" id="PTHR46025:SF3">
    <property type="entry name" value="XYLOSYLTRANSFERASE OXT"/>
    <property type="match status" value="1"/>
</dbReference>
<comment type="subcellular location">
    <subcellularLocation>
        <location evidence="2">Endoplasmic reticulum membrane</location>
        <topology evidence="2">Single-pass type II membrane protein</topology>
    </subcellularLocation>
    <subcellularLocation>
        <location evidence="1">Golgi apparatus membrane</location>
        <topology evidence="1">Single-pass type II membrane protein</topology>
    </subcellularLocation>
</comment>
<evidence type="ECO:0000256" key="8">
    <source>
        <dbReference type="ARBA" id="ARBA00022676"/>
    </source>
</evidence>
<evidence type="ECO:0000256" key="4">
    <source>
        <dbReference type="ARBA" id="ARBA00005093"/>
    </source>
</evidence>
<dbReference type="AlphaFoldDB" id="A0AAJ7TY55"/>
<evidence type="ECO:0000259" key="22">
    <source>
        <dbReference type="Pfam" id="PF12529"/>
    </source>
</evidence>
<keyword evidence="11" id="KW-0479">Metal-binding</keyword>
<comment type="subunit">
    <text evidence="6">Monomer.</text>
</comment>
<evidence type="ECO:0000256" key="17">
    <source>
        <dbReference type="ARBA" id="ARBA00023157"/>
    </source>
</evidence>
<organism evidence="23 24">
    <name type="scientific">Petromyzon marinus</name>
    <name type="common">Sea lamprey</name>
    <dbReference type="NCBI Taxonomy" id="7757"/>
    <lineage>
        <taxon>Eukaryota</taxon>
        <taxon>Metazoa</taxon>
        <taxon>Chordata</taxon>
        <taxon>Craniata</taxon>
        <taxon>Vertebrata</taxon>
        <taxon>Cyclostomata</taxon>
        <taxon>Hyperoartia</taxon>
        <taxon>Petromyzontiformes</taxon>
        <taxon>Petromyzontidae</taxon>
        <taxon>Petromyzon</taxon>
    </lineage>
</organism>
<keyword evidence="15" id="KW-0333">Golgi apparatus</keyword>
<evidence type="ECO:0000256" key="19">
    <source>
        <dbReference type="ARBA" id="ARBA00042865"/>
    </source>
</evidence>
<keyword evidence="10" id="KW-0812">Transmembrane</keyword>
<comment type="pathway">
    <text evidence="4">Glycan metabolism; heparan sulfate biosynthesis.</text>
</comment>
<evidence type="ECO:0000256" key="7">
    <source>
        <dbReference type="ARBA" id="ARBA00011972"/>
    </source>
</evidence>
<feature type="domain" description="Xylosyltransferase C-terminal" evidence="22">
    <location>
        <begin position="609"/>
        <end position="784"/>
    </location>
</feature>
<evidence type="ECO:0000256" key="20">
    <source>
        <dbReference type="ARBA" id="ARBA00047847"/>
    </source>
</evidence>
<evidence type="ECO:0000256" key="9">
    <source>
        <dbReference type="ARBA" id="ARBA00022679"/>
    </source>
</evidence>
<keyword evidence="13" id="KW-0735">Signal-anchor</keyword>
<keyword evidence="12" id="KW-0256">Endoplasmic reticulum</keyword>
<evidence type="ECO:0000256" key="10">
    <source>
        <dbReference type="ARBA" id="ARBA00022692"/>
    </source>
</evidence>
<dbReference type="GO" id="GO:0015012">
    <property type="term" value="P:heparan sulfate proteoglycan biosynthetic process"/>
    <property type="evidence" value="ECO:0007669"/>
    <property type="project" value="TreeGrafter"/>
</dbReference>
<keyword evidence="23" id="KW-1185">Reference proteome</keyword>
<proteinExistence type="inferred from homology"/>
<dbReference type="InterPro" id="IPR003406">
    <property type="entry name" value="Glyco_trans_14"/>
</dbReference>
<gene>
    <name evidence="24" type="primary">LOC116951583</name>
</gene>
<keyword evidence="16" id="KW-0472">Membrane</keyword>
<dbReference type="GO" id="GO:0050650">
    <property type="term" value="P:chondroitin sulfate proteoglycan biosynthetic process"/>
    <property type="evidence" value="ECO:0007669"/>
    <property type="project" value="TreeGrafter"/>
</dbReference>
<keyword evidence="17" id="KW-1015">Disulfide bond</keyword>
<evidence type="ECO:0000256" key="18">
    <source>
        <dbReference type="ARBA" id="ARBA00023180"/>
    </source>
</evidence>
<dbReference type="Pfam" id="PF12529">
    <property type="entry name" value="Xylo_C"/>
    <property type="match status" value="1"/>
</dbReference>
<evidence type="ECO:0000256" key="21">
    <source>
        <dbReference type="SAM" id="MobiDB-lite"/>
    </source>
</evidence>
<comment type="similarity">
    <text evidence="5">Belongs to the glycosyltransferase 14 family. XylT subfamily.</text>
</comment>
<dbReference type="PANTHER" id="PTHR46025">
    <property type="entry name" value="XYLOSYLTRANSFERASE OXT"/>
    <property type="match status" value="1"/>
</dbReference>
<evidence type="ECO:0000256" key="1">
    <source>
        <dbReference type="ARBA" id="ARBA00004323"/>
    </source>
</evidence>
<sequence length="955" mass="107399">MMGHLSSPPSTSARGPVVRRVVKLLRRYRSAAAVTLLILVAQSVAVWRFGSVQELGHPQQPWGGRGGRRGRAQLPDADELLPRSHDYNALYLPNERFKSNIKENVKQLKNMSSLETKYSSWQNLGNEIAVKNEIEKKISRNALAANGIARKGNTSSKLWSQHHQKSLGSIHGMKASRFLQKDIKTHGGLTSNNIKAVMVGGNSLRQNRAKTKASTDESQAFPQPISATPCKIVEADALSAMSRAQSRQCKEELAAVVCLHQQGRLMPEELPRTCPLKEKKPGVSVQWLQEEAARAALPAERGRPAAAGEAATSSPVRVAFVLAVHGRASRQLLQMFRAIYHASHFYYIHVDKRSNYLYKQVLVLAQRYENVRVTSWRMSTIWGGASLLTMYLRAMSDLMAMDDWPWDFFINLSGSDYPIRSNNELVAFLTKYKDKNFLKSHGRETEKFIKKQGLNRVFHECDEHMWRVGERKMPAGIAIDGGSDWFAVTRQFVSYIIHSKSRLVSQLKQFYAFALLPAESFFHTLLVNSEHCATLVDNNLRMTNWNRKLGCKCQYKHIVDWCGCSPNDFKMHDLPRFQQLTRPTFFARKFEAVVSQGVLTSLDAALFGGPPPPSGPSLQAYWENAYDERTDSSASLGDAALTIYQGLFRLGLAQNAHQTPRSGSSLCSYEPVGHPTAAHIYFSADRFQGILVQQRASHSASRHEEVLETWAYPSNHYKVYNSTLLPRLQKMEVGTDWDPKERVFRNFGGLLGPWEQPVAVQHWVPGANVTVTVVWLDPAGVIAASYDAPVRGDLLVTLYRPPLRLPLRPGAWSVRLLVRWRPVAEVLFMVCPLAFLDGQPMTKEKAAYAHMGPPQNKYLEQSFQGLRRVLKLPVENTGQQEANEHALLTDKALWAWIENLISRFWVLADTCSVSESSVRLGCQSLPPCRQSVWSSHYPDPKSELGPVQLNGTIRH</sequence>
<evidence type="ECO:0000256" key="5">
    <source>
        <dbReference type="ARBA" id="ARBA00010195"/>
    </source>
</evidence>
<evidence type="ECO:0000256" key="12">
    <source>
        <dbReference type="ARBA" id="ARBA00022824"/>
    </source>
</evidence>
<comment type="pathway">
    <text evidence="3">Glycan metabolism; chondroitin sulfate biosynthesis.</text>
</comment>
<evidence type="ECO:0000313" key="23">
    <source>
        <dbReference type="Proteomes" id="UP001318040"/>
    </source>
</evidence>
<evidence type="ECO:0000256" key="16">
    <source>
        <dbReference type="ARBA" id="ARBA00023136"/>
    </source>
</evidence>
<comment type="catalytic activity">
    <reaction evidence="20">
        <text>UDP-alpha-D-xylose + L-seryl-[protein] = 3-O-(beta-D-xylosyl)-L-seryl-[protein] + UDP + H(+)</text>
        <dbReference type="Rhea" id="RHEA:50192"/>
        <dbReference type="Rhea" id="RHEA-COMP:9863"/>
        <dbReference type="Rhea" id="RHEA-COMP:12567"/>
        <dbReference type="ChEBI" id="CHEBI:15378"/>
        <dbReference type="ChEBI" id="CHEBI:29999"/>
        <dbReference type="ChEBI" id="CHEBI:57632"/>
        <dbReference type="ChEBI" id="CHEBI:58223"/>
        <dbReference type="ChEBI" id="CHEBI:132085"/>
        <dbReference type="EC" id="2.4.2.26"/>
    </reaction>
</comment>